<accession>A0A392LXY0</accession>
<dbReference type="Proteomes" id="UP000265520">
    <property type="component" value="Unassembled WGS sequence"/>
</dbReference>
<comment type="caution">
    <text evidence="1">The sequence shown here is derived from an EMBL/GenBank/DDBJ whole genome shotgun (WGS) entry which is preliminary data.</text>
</comment>
<dbReference type="AlphaFoldDB" id="A0A392LXY0"/>
<evidence type="ECO:0000313" key="2">
    <source>
        <dbReference type="Proteomes" id="UP000265520"/>
    </source>
</evidence>
<keyword evidence="2" id="KW-1185">Reference proteome</keyword>
<evidence type="ECO:0000313" key="1">
    <source>
        <dbReference type="EMBL" id="MCH79822.1"/>
    </source>
</evidence>
<organism evidence="1 2">
    <name type="scientific">Trifolium medium</name>
    <dbReference type="NCBI Taxonomy" id="97028"/>
    <lineage>
        <taxon>Eukaryota</taxon>
        <taxon>Viridiplantae</taxon>
        <taxon>Streptophyta</taxon>
        <taxon>Embryophyta</taxon>
        <taxon>Tracheophyta</taxon>
        <taxon>Spermatophyta</taxon>
        <taxon>Magnoliopsida</taxon>
        <taxon>eudicotyledons</taxon>
        <taxon>Gunneridae</taxon>
        <taxon>Pentapetalae</taxon>
        <taxon>rosids</taxon>
        <taxon>fabids</taxon>
        <taxon>Fabales</taxon>
        <taxon>Fabaceae</taxon>
        <taxon>Papilionoideae</taxon>
        <taxon>50 kb inversion clade</taxon>
        <taxon>NPAAA clade</taxon>
        <taxon>Hologalegina</taxon>
        <taxon>IRL clade</taxon>
        <taxon>Trifolieae</taxon>
        <taxon>Trifolium</taxon>
    </lineage>
</organism>
<sequence length="64" mass="7374">MSTMKRGYMRELLLNGDISQFCQGEALHQLQLNVLLLSEPSKDLGFAMWVRSLTQMLLSMHVYV</sequence>
<name>A0A392LXY0_9FABA</name>
<reference evidence="1 2" key="1">
    <citation type="journal article" date="2018" name="Front. Plant Sci.">
        <title>Red Clover (Trifolium pratense) and Zigzag Clover (T. medium) - A Picture of Genomic Similarities and Differences.</title>
        <authorList>
            <person name="Dluhosova J."/>
            <person name="Istvanek J."/>
            <person name="Nedelnik J."/>
            <person name="Repkova J."/>
        </authorList>
    </citation>
    <scope>NUCLEOTIDE SEQUENCE [LARGE SCALE GENOMIC DNA]</scope>
    <source>
        <strain evidence="2">cv. 10/8</strain>
        <tissue evidence="1">Leaf</tissue>
    </source>
</reference>
<dbReference type="EMBL" id="LXQA010000394">
    <property type="protein sequence ID" value="MCH79822.1"/>
    <property type="molecule type" value="Genomic_DNA"/>
</dbReference>
<proteinExistence type="predicted"/>
<gene>
    <name evidence="1" type="ORF">A2U01_0000580</name>
</gene>
<protein>
    <submittedName>
        <fullName evidence="1">Uncharacterized protein</fullName>
    </submittedName>
</protein>